<dbReference type="PANTHER" id="PTHR10551:SF14">
    <property type="entry name" value="CELLULASE CONTAINING PROTEIN, EXPRESSED"/>
    <property type="match status" value="1"/>
</dbReference>
<gene>
    <name evidence="9" type="ORF">PVAP13_2NG359300</name>
</gene>
<reference evidence="9 10" key="1">
    <citation type="submission" date="2020-05" db="EMBL/GenBank/DDBJ databases">
        <title>WGS assembly of Panicum virgatum.</title>
        <authorList>
            <person name="Lovell J.T."/>
            <person name="Jenkins J."/>
            <person name="Shu S."/>
            <person name="Juenger T.E."/>
            <person name="Schmutz J."/>
        </authorList>
    </citation>
    <scope>NUCLEOTIDE SEQUENCE [LARGE SCALE GENOMIC DNA]</scope>
    <source>
        <strain evidence="10">cv. AP13</strain>
    </source>
</reference>
<dbReference type="OrthoDB" id="62120at2759"/>
<dbReference type="GO" id="GO:0016477">
    <property type="term" value="P:cell migration"/>
    <property type="evidence" value="ECO:0007669"/>
    <property type="project" value="TreeGrafter"/>
</dbReference>
<comment type="caution">
    <text evidence="9">The sequence shown here is derived from an EMBL/GenBank/DDBJ whole genome shotgun (WGS) entry which is preliminary data.</text>
</comment>
<keyword evidence="6" id="KW-0732">Signal</keyword>
<comment type="similarity">
    <text evidence="1 4">Belongs to the glycosyl hydrolase 5 (cellulase A) family.</text>
</comment>
<dbReference type="GO" id="GO:0004553">
    <property type="term" value="F:hydrolase activity, hydrolyzing O-glycosyl compounds"/>
    <property type="evidence" value="ECO:0007669"/>
    <property type="project" value="InterPro"/>
</dbReference>
<evidence type="ECO:0000256" key="2">
    <source>
        <dbReference type="ARBA" id="ARBA00022801"/>
    </source>
</evidence>
<accession>A0A8T0VW49</accession>
<dbReference type="InterPro" id="IPR001547">
    <property type="entry name" value="Glyco_hydro_5"/>
</dbReference>
<feature type="signal peptide" evidence="6">
    <location>
        <begin position="1"/>
        <end position="20"/>
    </location>
</feature>
<keyword evidence="10" id="KW-1185">Reference proteome</keyword>
<protein>
    <recommendedName>
        <fullName evidence="11">Mannan endo-1,4-beta-mannosidase</fullName>
    </recommendedName>
</protein>
<evidence type="ECO:0000256" key="6">
    <source>
        <dbReference type="SAM" id="SignalP"/>
    </source>
</evidence>
<dbReference type="Proteomes" id="UP000823388">
    <property type="component" value="Chromosome 2N"/>
</dbReference>
<dbReference type="GO" id="GO:0015629">
    <property type="term" value="C:actin cytoskeleton"/>
    <property type="evidence" value="ECO:0007669"/>
    <property type="project" value="TreeGrafter"/>
</dbReference>
<keyword evidence="3 4" id="KW-0326">Glycosidase</keyword>
<dbReference type="Gene3D" id="3.20.20.80">
    <property type="entry name" value="Glycosidases"/>
    <property type="match status" value="2"/>
</dbReference>
<evidence type="ECO:0000256" key="1">
    <source>
        <dbReference type="ARBA" id="ARBA00005641"/>
    </source>
</evidence>
<dbReference type="GO" id="GO:0051017">
    <property type="term" value="P:actin filament bundle assembly"/>
    <property type="evidence" value="ECO:0007669"/>
    <property type="project" value="TreeGrafter"/>
</dbReference>
<dbReference type="FunFam" id="2.80.10.50:FF:000056">
    <property type="entry name" value="Glucan 1,3-beta-glucosidase A"/>
    <property type="match status" value="1"/>
</dbReference>
<dbReference type="CDD" id="cd00257">
    <property type="entry name" value="beta-trefoil_FSCN-like"/>
    <property type="match status" value="1"/>
</dbReference>
<evidence type="ECO:0000256" key="3">
    <source>
        <dbReference type="ARBA" id="ARBA00023295"/>
    </source>
</evidence>
<evidence type="ECO:0000256" key="5">
    <source>
        <dbReference type="SAM" id="MobiDB-lite"/>
    </source>
</evidence>
<organism evidence="9 10">
    <name type="scientific">Panicum virgatum</name>
    <name type="common">Blackwell switchgrass</name>
    <dbReference type="NCBI Taxonomy" id="38727"/>
    <lineage>
        <taxon>Eukaryota</taxon>
        <taxon>Viridiplantae</taxon>
        <taxon>Streptophyta</taxon>
        <taxon>Embryophyta</taxon>
        <taxon>Tracheophyta</taxon>
        <taxon>Spermatophyta</taxon>
        <taxon>Magnoliopsida</taxon>
        <taxon>Liliopsida</taxon>
        <taxon>Poales</taxon>
        <taxon>Poaceae</taxon>
        <taxon>PACMAD clade</taxon>
        <taxon>Panicoideae</taxon>
        <taxon>Panicodae</taxon>
        <taxon>Paniceae</taxon>
        <taxon>Panicinae</taxon>
        <taxon>Panicum</taxon>
        <taxon>Panicum sect. Hiantes</taxon>
    </lineage>
</organism>
<dbReference type="SUPFAM" id="SSF51445">
    <property type="entry name" value="(Trans)glycosidases"/>
    <property type="match status" value="1"/>
</dbReference>
<feature type="domain" description="Glycoside hydrolase family 5" evidence="7">
    <location>
        <begin position="225"/>
        <end position="525"/>
    </location>
</feature>
<evidence type="ECO:0000313" key="9">
    <source>
        <dbReference type="EMBL" id="KAG2635669.1"/>
    </source>
</evidence>
<dbReference type="InterPro" id="IPR017853">
    <property type="entry name" value="GH"/>
</dbReference>
<dbReference type="InterPro" id="IPR008999">
    <property type="entry name" value="Actin-crosslinking"/>
</dbReference>
<proteinExistence type="inferred from homology"/>
<dbReference type="Gene3D" id="2.80.10.50">
    <property type="match status" value="1"/>
</dbReference>
<dbReference type="SUPFAM" id="SSF50405">
    <property type="entry name" value="Actin-crosslinking proteins"/>
    <property type="match status" value="1"/>
</dbReference>
<evidence type="ECO:0000313" key="10">
    <source>
        <dbReference type="Proteomes" id="UP000823388"/>
    </source>
</evidence>
<keyword evidence="2 4" id="KW-0378">Hydrolase</keyword>
<feature type="chain" id="PRO_5035911636" description="Mannan endo-1,4-beta-mannosidase" evidence="6">
    <location>
        <begin position="21"/>
        <end position="577"/>
    </location>
</feature>
<dbReference type="GO" id="GO:0000272">
    <property type="term" value="P:polysaccharide catabolic process"/>
    <property type="evidence" value="ECO:0007669"/>
    <property type="project" value="InterPro"/>
</dbReference>
<dbReference type="GO" id="GO:0007163">
    <property type="term" value="P:establishment or maintenance of cell polarity"/>
    <property type="evidence" value="ECO:0007669"/>
    <property type="project" value="TreeGrafter"/>
</dbReference>
<dbReference type="AlphaFoldDB" id="A0A8T0VW49"/>
<evidence type="ECO:0008006" key="11">
    <source>
        <dbReference type="Google" id="ProtNLM"/>
    </source>
</evidence>
<dbReference type="Pfam" id="PF25490">
    <property type="entry name" value="DUF7910"/>
    <property type="match status" value="1"/>
</dbReference>
<sequence>MRLLPLLLLVICSPWPLLQSADAGRTLAEAGAARRPRVRAVSLGGWLVTEGWVKPSLFDGIPNNDLLDGTQLQFKSVARNRYLAAEQGGGGAIVADREQPSGWETFKLWRINETTFNFRVFGNQFVGVDISGRVVATATTPGPSETFQLVRRDGDKTRVRIRAPNGLFLQAKTMDSVTADHSEDTNWGDDDPSVFVTNSVAHLQGEYQLCNGYGIRKARQVLRDHWRTFITESDFSFIASSGLNAVRIPVGWWIASDPRPPRPFVGGSLRALDNAFRWAEKYNLDIIVDLHAAPGSQNPYEHSATRDGSQEWGTRDESIAQTVQVIDFLASRYAESPSLLAVSLLNSPLAPGATLRSLTKYYRLGYDAVRRHTRTAYVVMPARLAADDTELLGFAGRFSRAVLDVHYYNLFSGAFDRLTADDTELLGFAGRFSRAVLDVHYYNLFSGAFDRLTADENIDFVRRNRSSDLAAVTRRNGRPLTFVGEWVAEWNVRGASERDYQRFAQVQQDVYGRATFGWAYWMLKNVNHHWSMQWMIQNGYITLDSSRSRAIISPPDGDEQMEMESAGRLKQDAVQAS</sequence>
<name>A0A8T0VW49_PANVG</name>
<dbReference type="GO" id="GO:0051015">
    <property type="term" value="F:actin filament binding"/>
    <property type="evidence" value="ECO:0007669"/>
    <property type="project" value="InterPro"/>
</dbReference>
<evidence type="ECO:0000259" key="7">
    <source>
        <dbReference type="Pfam" id="PF00150"/>
    </source>
</evidence>
<feature type="domain" description="DUF7910" evidence="8">
    <location>
        <begin position="63"/>
        <end position="198"/>
    </location>
</feature>
<evidence type="ECO:0000259" key="8">
    <source>
        <dbReference type="Pfam" id="PF25490"/>
    </source>
</evidence>
<dbReference type="PANTHER" id="PTHR10551">
    <property type="entry name" value="FASCIN"/>
    <property type="match status" value="1"/>
</dbReference>
<dbReference type="EMBL" id="CM029040">
    <property type="protein sequence ID" value="KAG2635669.1"/>
    <property type="molecule type" value="Genomic_DNA"/>
</dbReference>
<dbReference type="InterPro" id="IPR010431">
    <property type="entry name" value="Fascin"/>
</dbReference>
<evidence type="ECO:0000256" key="4">
    <source>
        <dbReference type="RuleBase" id="RU361153"/>
    </source>
</evidence>
<dbReference type="Pfam" id="PF00150">
    <property type="entry name" value="Cellulase"/>
    <property type="match status" value="1"/>
</dbReference>
<dbReference type="InterPro" id="IPR057232">
    <property type="entry name" value="DUF7910"/>
</dbReference>
<dbReference type="GO" id="GO:0005737">
    <property type="term" value="C:cytoplasm"/>
    <property type="evidence" value="ECO:0007669"/>
    <property type="project" value="TreeGrafter"/>
</dbReference>
<feature type="region of interest" description="Disordered" evidence="5">
    <location>
        <begin position="553"/>
        <end position="577"/>
    </location>
</feature>